<comment type="caution">
    <text evidence="2">The sequence shown here is derived from an EMBL/GenBank/DDBJ whole genome shotgun (WGS) entry which is preliminary data.</text>
</comment>
<dbReference type="EMBL" id="VOIH02000009">
    <property type="protein sequence ID" value="KAF3438171.1"/>
    <property type="molecule type" value="Genomic_DNA"/>
</dbReference>
<organism evidence="2 3">
    <name type="scientific">Rhamnella rubrinervis</name>
    <dbReference type="NCBI Taxonomy" id="2594499"/>
    <lineage>
        <taxon>Eukaryota</taxon>
        <taxon>Viridiplantae</taxon>
        <taxon>Streptophyta</taxon>
        <taxon>Embryophyta</taxon>
        <taxon>Tracheophyta</taxon>
        <taxon>Spermatophyta</taxon>
        <taxon>Magnoliopsida</taxon>
        <taxon>eudicotyledons</taxon>
        <taxon>Gunneridae</taxon>
        <taxon>Pentapetalae</taxon>
        <taxon>rosids</taxon>
        <taxon>fabids</taxon>
        <taxon>Rosales</taxon>
        <taxon>Rhamnaceae</taxon>
        <taxon>rhamnoid group</taxon>
        <taxon>Rhamneae</taxon>
        <taxon>Rhamnella</taxon>
    </lineage>
</organism>
<feature type="compositionally biased region" description="Low complexity" evidence="1">
    <location>
        <begin position="90"/>
        <end position="100"/>
    </location>
</feature>
<evidence type="ECO:0000256" key="1">
    <source>
        <dbReference type="SAM" id="MobiDB-lite"/>
    </source>
</evidence>
<dbReference type="AlphaFoldDB" id="A0A8K0DWW3"/>
<evidence type="ECO:0000313" key="3">
    <source>
        <dbReference type="Proteomes" id="UP000796880"/>
    </source>
</evidence>
<feature type="compositionally biased region" description="Basic residues" evidence="1">
    <location>
        <begin position="107"/>
        <end position="117"/>
    </location>
</feature>
<feature type="region of interest" description="Disordered" evidence="1">
    <location>
        <begin position="86"/>
        <end position="117"/>
    </location>
</feature>
<proteinExistence type="predicted"/>
<evidence type="ECO:0000313" key="2">
    <source>
        <dbReference type="EMBL" id="KAF3438171.1"/>
    </source>
</evidence>
<protein>
    <submittedName>
        <fullName evidence="2">Uncharacterized protein</fullName>
    </submittedName>
</protein>
<keyword evidence="3" id="KW-1185">Reference proteome</keyword>
<dbReference type="OrthoDB" id="118550at2759"/>
<sequence>MLRSTRCTNLTGSQPFDQSDRFGGWSVRFKDCTVYATMVVEDQSEGMGSNTSTVAGNFNSMADAKLRSEIPVKEIYSIGNYHSPKVVRGSSGSSEASMKSIEIPPPRPKRKPMHPYPRKSVDFLKGASVSNQPERSSSPISQLERKALTLLLQFYLLLVQKEWALQPQISTKALLHQLYQGYCVCKEEATEASASTSIKLFGRTFSLLDPQKDSFPGAEDFKLSTSKTDQANLDFENEKIVQTLPLDKLDTQLSLSGVGNWNTLACCAPVNQMEYQKESPNCTESDQPLLWWTLYQVPFYYLSAYNQNAVQTSPNSCVDERMKDKERSCTDSNEGSFGVENVGEKNMETVDSLCREPRVEESVSPSSSRKGFVPYKRCLAERDMKSPVIVLEERKRQRARVCS</sequence>
<reference evidence="2" key="1">
    <citation type="submission" date="2020-03" db="EMBL/GenBank/DDBJ databases">
        <title>A high-quality chromosome-level genome assembly of a woody plant with both climbing and erect habits, Rhamnella rubrinervis.</title>
        <authorList>
            <person name="Lu Z."/>
            <person name="Yang Y."/>
            <person name="Zhu X."/>
            <person name="Sun Y."/>
        </authorList>
    </citation>
    <scope>NUCLEOTIDE SEQUENCE</scope>
    <source>
        <strain evidence="2">BYM</strain>
        <tissue evidence="2">Leaf</tissue>
    </source>
</reference>
<accession>A0A8K0DWW3</accession>
<name>A0A8K0DWW3_9ROSA</name>
<dbReference type="Proteomes" id="UP000796880">
    <property type="component" value="Unassembled WGS sequence"/>
</dbReference>
<gene>
    <name evidence="2" type="ORF">FNV43_RR20927</name>
</gene>